<keyword evidence="1" id="KW-0479">Metal-binding</keyword>
<reference evidence="8" key="2">
    <citation type="journal article" date="2016" name="Sci. Rep.">
        <title>Dictyocaulus viviparus genome, variome and transcriptome elucidate lungworm biology and support future intervention.</title>
        <authorList>
            <person name="McNulty S.N."/>
            <person name="Strube C."/>
            <person name="Rosa B.A."/>
            <person name="Martin J.C."/>
            <person name="Tyagi R."/>
            <person name="Choi Y.J."/>
            <person name="Wang Q."/>
            <person name="Hallsworth Pepin K."/>
            <person name="Zhang X."/>
            <person name="Ozersky P."/>
            <person name="Wilson R.K."/>
            <person name="Sternberg P.W."/>
            <person name="Gasser R.B."/>
            <person name="Mitreva M."/>
        </authorList>
    </citation>
    <scope>NUCLEOTIDE SEQUENCE [LARGE SCALE GENOMIC DNA]</scope>
    <source>
        <strain evidence="8">HannoverDv2000</strain>
    </source>
</reference>
<dbReference type="PANTHER" id="PTHR37975:SF4">
    <property type="entry name" value="FLYWCH TRANSCRIPTION FACTOR 2"/>
    <property type="match status" value="1"/>
</dbReference>
<evidence type="ECO:0000256" key="2">
    <source>
        <dbReference type="ARBA" id="ARBA00022771"/>
    </source>
</evidence>
<dbReference type="GO" id="GO:0043565">
    <property type="term" value="F:sequence-specific DNA binding"/>
    <property type="evidence" value="ECO:0007669"/>
    <property type="project" value="TreeGrafter"/>
</dbReference>
<keyword evidence="3" id="KW-0862">Zinc</keyword>
<dbReference type="GO" id="GO:0003700">
    <property type="term" value="F:DNA-binding transcription factor activity"/>
    <property type="evidence" value="ECO:0007669"/>
    <property type="project" value="TreeGrafter"/>
</dbReference>
<dbReference type="Proteomes" id="UP000053766">
    <property type="component" value="Unassembled WGS sequence"/>
</dbReference>
<gene>
    <name evidence="7" type="ORF">DICVIV_04695</name>
</gene>
<dbReference type="GO" id="GO:0045892">
    <property type="term" value="P:negative regulation of DNA-templated transcription"/>
    <property type="evidence" value="ECO:0007669"/>
    <property type="project" value="TreeGrafter"/>
</dbReference>
<accession>A0A0D8XZM6</accession>
<dbReference type="InterPro" id="IPR007588">
    <property type="entry name" value="Znf_FLYWCH"/>
</dbReference>
<dbReference type="OrthoDB" id="5806173at2759"/>
<keyword evidence="2" id="KW-0863">Zinc-finger</keyword>
<feature type="region of interest" description="Disordered" evidence="4">
    <location>
        <begin position="101"/>
        <end position="136"/>
    </location>
</feature>
<dbReference type="AlphaFoldDB" id="A0A0D8XZM6"/>
<evidence type="ECO:0000256" key="1">
    <source>
        <dbReference type="ARBA" id="ARBA00022723"/>
    </source>
</evidence>
<dbReference type="Gene3D" id="2.20.25.240">
    <property type="match status" value="1"/>
</dbReference>
<organism evidence="7 8">
    <name type="scientific">Dictyocaulus viviparus</name>
    <name type="common">Bovine lungworm</name>
    <dbReference type="NCBI Taxonomy" id="29172"/>
    <lineage>
        <taxon>Eukaryota</taxon>
        <taxon>Metazoa</taxon>
        <taxon>Ecdysozoa</taxon>
        <taxon>Nematoda</taxon>
        <taxon>Chromadorea</taxon>
        <taxon>Rhabditida</taxon>
        <taxon>Rhabditina</taxon>
        <taxon>Rhabditomorpha</taxon>
        <taxon>Strongyloidea</taxon>
        <taxon>Metastrongylidae</taxon>
        <taxon>Dictyocaulus</taxon>
    </lineage>
</organism>
<dbReference type="STRING" id="29172.A0A0D8XZM6"/>
<dbReference type="PANTHER" id="PTHR37975">
    <property type="entry name" value="FLYWCH ZINC FINGER TRANSCRIPTION FACTOR HOMOLOG"/>
    <property type="match status" value="1"/>
</dbReference>
<reference evidence="7 8" key="1">
    <citation type="submission" date="2013-11" db="EMBL/GenBank/DDBJ databases">
        <title>Draft genome of the bovine lungworm Dictyocaulus viviparus.</title>
        <authorList>
            <person name="Mitreva M."/>
        </authorList>
    </citation>
    <scope>NUCLEOTIDE SEQUENCE [LARGE SCALE GENOMIC DNA]</scope>
    <source>
        <strain evidence="7 8">HannoverDv2000</strain>
    </source>
</reference>
<dbReference type="EMBL" id="KN716243">
    <property type="protein sequence ID" value="KJH49194.1"/>
    <property type="molecule type" value="Genomic_DNA"/>
</dbReference>
<dbReference type="InterPro" id="IPR052887">
    <property type="entry name" value="FLYWCH-type_ZF"/>
</dbReference>
<evidence type="ECO:0000256" key="3">
    <source>
        <dbReference type="ARBA" id="ARBA00022833"/>
    </source>
</evidence>
<evidence type="ECO:0000256" key="4">
    <source>
        <dbReference type="SAM" id="MobiDB-lite"/>
    </source>
</evidence>
<sequence length="420" mass="47303">MGEVKTETPFLEQLLDEVTPSVDIPEGLGGIAENINMEEVINALQQANANNIVYDNGYIFTYDKDSSCGQRSFWRCERKNECPARVHTNPLTNQIIKRIHQHSHEPPNPDELPPWLQFKNEERSTPPPGDYAHTSSPPGTCVLLPCPMLPGASVMQNLSHLIDQTEEKGIVNEREEEIFELPRKKSRKMRNREATTDIASLKEVFLQHPTEFWELFEATRKIVEFLKPDEGPSSTSCVTSTDAECNSAVASFLDSIDMKKYKTLFAKFSMEVMQSLSIEELSRLCKNEADALCIYHSLKIRRSSTSSPAVKVFVRELSVESDDEPIFQMLPMKNRTKEEFVAFLEKKGIIDTSTVDRFCISGPGGINVELSDDIVASWKNESVFQISVSKGVCKLESAVLRRYGKNNGHSTIMAKTRGQS</sequence>
<name>A0A0D8XZM6_DICVI</name>
<proteinExistence type="predicted"/>
<dbReference type="Pfam" id="PF04500">
    <property type="entry name" value="FLYWCH"/>
    <property type="match status" value="1"/>
</dbReference>
<dbReference type="InterPro" id="IPR057520">
    <property type="entry name" value="GRHL1/CP2_C"/>
</dbReference>
<dbReference type="Pfam" id="PF25416">
    <property type="entry name" value="GRHL1_C"/>
    <property type="match status" value="1"/>
</dbReference>
<evidence type="ECO:0000313" key="7">
    <source>
        <dbReference type="EMBL" id="KJH49194.1"/>
    </source>
</evidence>
<evidence type="ECO:0000313" key="8">
    <source>
        <dbReference type="Proteomes" id="UP000053766"/>
    </source>
</evidence>
<dbReference type="GO" id="GO:0008270">
    <property type="term" value="F:zinc ion binding"/>
    <property type="evidence" value="ECO:0007669"/>
    <property type="project" value="UniProtKB-KW"/>
</dbReference>
<keyword evidence="8" id="KW-1185">Reference proteome</keyword>
<evidence type="ECO:0000259" key="5">
    <source>
        <dbReference type="Pfam" id="PF04500"/>
    </source>
</evidence>
<dbReference type="GO" id="GO:0005634">
    <property type="term" value="C:nucleus"/>
    <property type="evidence" value="ECO:0007669"/>
    <property type="project" value="TreeGrafter"/>
</dbReference>
<feature type="domain" description="FLYWCH-type" evidence="5">
    <location>
        <begin position="50"/>
        <end position="104"/>
    </location>
</feature>
<protein>
    <submittedName>
        <fullName evidence="7">FLYWCH zinc finger domain protein</fullName>
    </submittedName>
</protein>
<evidence type="ECO:0000259" key="6">
    <source>
        <dbReference type="Pfam" id="PF25416"/>
    </source>
</evidence>
<feature type="domain" description="GRHL1/CP2 C-terminal" evidence="6">
    <location>
        <begin position="318"/>
        <end position="390"/>
    </location>
</feature>